<keyword evidence="2" id="KW-1185">Reference proteome</keyword>
<sequence>MSSKFSVSCCIYSFSSAFVVVDSSTRERSAKELSGSELVPLLVTLRLCCRLPSFSLSLCNLLKPDLSIDRLASSRHPLSPPLYFNLQRSPLNELSLWGSITSAMDFSVRSPDLVRSSSDPYTSTFPQSLTPHLPIVFVVKALTLTLIWKRRSLSGFIISASTLPFHHLFPTLACCLSLFITDTLNTEADPSRHGFYGAKVHSLNLILLVTAGFIVQECCFAKSAHDYIFSQRLNNITSSQASTVLHKARIPAFSLSSSMTLLCKSVDSPELQAISPLHFHHNTPSQASTVLYRVNYATFKPEW</sequence>
<gene>
    <name evidence="1" type="ORF">ERUC_LOCUS5858</name>
</gene>
<dbReference type="AlphaFoldDB" id="A0ABC8J2J3"/>
<proteinExistence type="predicted"/>
<reference evidence="1 2" key="1">
    <citation type="submission" date="2022-03" db="EMBL/GenBank/DDBJ databases">
        <authorList>
            <person name="Macdonald S."/>
            <person name="Ahmed S."/>
            <person name="Newling K."/>
        </authorList>
    </citation>
    <scope>NUCLEOTIDE SEQUENCE [LARGE SCALE GENOMIC DNA]</scope>
</reference>
<organism evidence="1 2">
    <name type="scientific">Eruca vesicaria subsp. sativa</name>
    <name type="common">Garden rocket</name>
    <name type="synonym">Eruca sativa</name>
    <dbReference type="NCBI Taxonomy" id="29727"/>
    <lineage>
        <taxon>Eukaryota</taxon>
        <taxon>Viridiplantae</taxon>
        <taxon>Streptophyta</taxon>
        <taxon>Embryophyta</taxon>
        <taxon>Tracheophyta</taxon>
        <taxon>Spermatophyta</taxon>
        <taxon>Magnoliopsida</taxon>
        <taxon>eudicotyledons</taxon>
        <taxon>Gunneridae</taxon>
        <taxon>Pentapetalae</taxon>
        <taxon>rosids</taxon>
        <taxon>malvids</taxon>
        <taxon>Brassicales</taxon>
        <taxon>Brassicaceae</taxon>
        <taxon>Brassiceae</taxon>
        <taxon>Eruca</taxon>
    </lineage>
</organism>
<evidence type="ECO:0000313" key="1">
    <source>
        <dbReference type="EMBL" id="CAH8311037.1"/>
    </source>
</evidence>
<protein>
    <submittedName>
        <fullName evidence="1">Uncharacterized protein</fullName>
    </submittedName>
</protein>
<dbReference type="Proteomes" id="UP001642260">
    <property type="component" value="Unassembled WGS sequence"/>
</dbReference>
<evidence type="ECO:0000313" key="2">
    <source>
        <dbReference type="Proteomes" id="UP001642260"/>
    </source>
</evidence>
<accession>A0ABC8J2J3</accession>
<name>A0ABC8J2J3_ERUVS</name>
<dbReference type="EMBL" id="CAKOAT010072710">
    <property type="protein sequence ID" value="CAH8311037.1"/>
    <property type="molecule type" value="Genomic_DNA"/>
</dbReference>
<comment type="caution">
    <text evidence="1">The sequence shown here is derived from an EMBL/GenBank/DDBJ whole genome shotgun (WGS) entry which is preliminary data.</text>
</comment>